<dbReference type="InterPro" id="IPR035437">
    <property type="entry name" value="SNase_OB-fold_sf"/>
</dbReference>
<evidence type="ECO:0000256" key="2">
    <source>
        <dbReference type="ARBA" id="ARBA00022759"/>
    </source>
</evidence>
<evidence type="ECO:0000256" key="1">
    <source>
        <dbReference type="ARBA" id="ARBA00022722"/>
    </source>
</evidence>
<dbReference type="PANTHER" id="PTHR12302:SF3">
    <property type="entry name" value="SERINE_THREONINE-PROTEIN KINASE 31"/>
    <property type="match status" value="1"/>
</dbReference>
<sequence>MTQLALCLFLACWSSLSLSADSRQVQVRYVIDGDTLVLDSGETIRLAGINTPELGHGDQPDQPLAAEATTALRALVGEGTVVLEEATEREDRHGRTLAYLATIDGRSIQAQLLREGLASAVAVSPNLRHLRYYAEVESNALTEKRGIWGLSYYRARAAGSKAASRGGYTFVFGEVQRIEISDRWFVFTLAKHFVILVPRADWARYFDYPPCSLDQAQIAVRGWVSTRGKRSRVVIKHPFMLERCGRDPAGLCPDRTTARQALPAVQATVPSG</sequence>
<dbReference type="Gene3D" id="2.40.50.90">
    <property type="match status" value="1"/>
</dbReference>
<evidence type="ECO:0000259" key="4">
    <source>
        <dbReference type="PROSITE" id="PS50830"/>
    </source>
</evidence>
<keyword evidence="2" id="KW-0255">Endonuclease</keyword>
<evidence type="ECO:0000256" key="3">
    <source>
        <dbReference type="ARBA" id="ARBA00022801"/>
    </source>
</evidence>
<accession>A0A381U3N1</accession>
<reference evidence="5" key="1">
    <citation type="submission" date="2018-05" db="EMBL/GenBank/DDBJ databases">
        <authorList>
            <person name="Lanie J.A."/>
            <person name="Ng W.-L."/>
            <person name="Kazmierczak K.M."/>
            <person name="Andrzejewski T.M."/>
            <person name="Davidsen T.M."/>
            <person name="Wayne K.J."/>
            <person name="Tettelin H."/>
            <person name="Glass J.I."/>
            <person name="Rusch D."/>
            <person name="Podicherti R."/>
            <person name="Tsui H.-C.T."/>
            <person name="Winkler M.E."/>
        </authorList>
    </citation>
    <scope>NUCLEOTIDE SEQUENCE</scope>
</reference>
<keyword evidence="1" id="KW-0540">Nuclease</keyword>
<protein>
    <recommendedName>
        <fullName evidence="4">TNase-like domain-containing protein</fullName>
    </recommendedName>
</protein>
<dbReference type="Pfam" id="PF00565">
    <property type="entry name" value="SNase"/>
    <property type="match status" value="1"/>
</dbReference>
<dbReference type="SMART" id="SM00318">
    <property type="entry name" value="SNc"/>
    <property type="match status" value="1"/>
</dbReference>
<feature type="domain" description="TNase-like" evidence="4">
    <location>
        <begin position="21"/>
        <end position="150"/>
    </location>
</feature>
<gene>
    <name evidence="5" type="ORF">METZ01_LOCUS75690</name>
</gene>
<dbReference type="SUPFAM" id="SSF50199">
    <property type="entry name" value="Staphylococcal nuclease"/>
    <property type="match status" value="1"/>
</dbReference>
<dbReference type="InterPro" id="IPR016071">
    <property type="entry name" value="Staphylococal_nuclease_OB-fold"/>
</dbReference>
<dbReference type="GO" id="GO:0016787">
    <property type="term" value="F:hydrolase activity"/>
    <property type="evidence" value="ECO:0007669"/>
    <property type="project" value="UniProtKB-KW"/>
</dbReference>
<organism evidence="5">
    <name type="scientific">marine metagenome</name>
    <dbReference type="NCBI Taxonomy" id="408172"/>
    <lineage>
        <taxon>unclassified sequences</taxon>
        <taxon>metagenomes</taxon>
        <taxon>ecological metagenomes</taxon>
    </lineage>
</organism>
<dbReference type="AlphaFoldDB" id="A0A381U3N1"/>
<dbReference type="GO" id="GO:0004519">
    <property type="term" value="F:endonuclease activity"/>
    <property type="evidence" value="ECO:0007669"/>
    <property type="project" value="UniProtKB-KW"/>
</dbReference>
<dbReference type="PROSITE" id="PS50830">
    <property type="entry name" value="TNASE_3"/>
    <property type="match status" value="1"/>
</dbReference>
<keyword evidence="3" id="KW-0378">Hydrolase</keyword>
<dbReference type="PANTHER" id="PTHR12302">
    <property type="entry name" value="EBNA2 BINDING PROTEIN P100"/>
    <property type="match status" value="1"/>
</dbReference>
<dbReference type="EMBL" id="UINC01005675">
    <property type="protein sequence ID" value="SVA22836.1"/>
    <property type="molecule type" value="Genomic_DNA"/>
</dbReference>
<name>A0A381U3N1_9ZZZZ</name>
<proteinExistence type="predicted"/>
<evidence type="ECO:0000313" key="5">
    <source>
        <dbReference type="EMBL" id="SVA22836.1"/>
    </source>
</evidence>